<dbReference type="OMA" id="EMESIDY"/>
<dbReference type="Proteomes" id="UP000318571">
    <property type="component" value="Chromosome 10"/>
</dbReference>
<evidence type="ECO:0000256" key="1">
    <source>
        <dbReference type="SAM" id="Phobius"/>
    </source>
</evidence>
<proteinExistence type="predicted"/>
<accession>A0A553NDN3</accession>
<sequence>MTWLWKLAFCTLFQSIVGLAKPDGQEEMESIDYIFHIGAKPRQVQTLQQIVFRDDKTLEVPVNAREDQALPYVRPARNDVTAEDRSAQLVKPNEFQGSESDSRILSGNRSPALVPNDLAPVTSNVPLRIRIGNTTNLFGSPGESVNVEFVVTNYGPASTIFFSAEESQATDPDQVNFPVEQFLMSLSSSRASLSSNGNYTCFMNLVVPPHAAAGTRKTISFVAQASNAGGAPLSITRRIYFTVGGSNIKSTDSDAPECRVLSNDRAGQCQDQLSNPAQPEACRQVRWTSRFQIEDSQSGLKSIDERPLIVGVSQDAYFSHQNYILGTKLPVEYFFSASCCMETFALKLADVAGNQGQCYVGKLPNDPEANVDVQGASSTGIIIAIVVSAIILILVVIGAIAVIFVMKKKRKAELAEMRETPQAR</sequence>
<dbReference type="OrthoDB" id="6610237at2759"/>
<keyword evidence="4" id="KW-1185">Reference proteome</keyword>
<feature type="transmembrane region" description="Helical" evidence="1">
    <location>
        <begin position="381"/>
        <end position="405"/>
    </location>
</feature>
<evidence type="ECO:0000313" key="3">
    <source>
        <dbReference type="EMBL" id="TRY63547.1"/>
    </source>
</evidence>
<protein>
    <recommendedName>
        <fullName evidence="5">Integrin alpha-2 domain-containing protein</fullName>
    </recommendedName>
</protein>
<gene>
    <name evidence="3" type="ORF">TCAL_08302</name>
</gene>
<comment type="caution">
    <text evidence="3">The sequence shown here is derived from an EMBL/GenBank/DDBJ whole genome shotgun (WGS) entry which is preliminary data.</text>
</comment>
<name>A0A553NDN3_TIGCA</name>
<keyword evidence="1" id="KW-1133">Transmembrane helix</keyword>
<evidence type="ECO:0000313" key="4">
    <source>
        <dbReference type="Proteomes" id="UP000318571"/>
    </source>
</evidence>
<keyword evidence="2" id="KW-0732">Signal</keyword>
<keyword evidence="1" id="KW-0812">Transmembrane</keyword>
<evidence type="ECO:0008006" key="5">
    <source>
        <dbReference type="Google" id="ProtNLM"/>
    </source>
</evidence>
<organism evidence="3 4">
    <name type="scientific">Tigriopus californicus</name>
    <name type="common">Marine copepod</name>
    <dbReference type="NCBI Taxonomy" id="6832"/>
    <lineage>
        <taxon>Eukaryota</taxon>
        <taxon>Metazoa</taxon>
        <taxon>Ecdysozoa</taxon>
        <taxon>Arthropoda</taxon>
        <taxon>Crustacea</taxon>
        <taxon>Multicrustacea</taxon>
        <taxon>Hexanauplia</taxon>
        <taxon>Copepoda</taxon>
        <taxon>Harpacticoida</taxon>
        <taxon>Harpacticidae</taxon>
        <taxon>Tigriopus</taxon>
    </lineage>
</organism>
<feature type="chain" id="PRO_5022002517" description="Integrin alpha-2 domain-containing protein" evidence="2">
    <location>
        <begin position="21"/>
        <end position="424"/>
    </location>
</feature>
<reference evidence="3 4" key="1">
    <citation type="journal article" date="2018" name="Nat. Ecol. Evol.">
        <title>Genomic signatures of mitonuclear coevolution across populations of Tigriopus californicus.</title>
        <authorList>
            <person name="Barreto F.S."/>
            <person name="Watson E.T."/>
            <person name="Lima T.G."/>
            <person name="Willett C.S."/>
            <person name="Edmands S."/>
            <person name="Li W."/>
            <person name="Burton R.S."/>
        </authorList>
    </citation>
    <scope>NUCLEOTIDE SEQUENCE [LARGE SCALE GENOMIC DNA]</scope>
    <source>
        <strain evidence="3 4">San Diego</strain>
    </source>
</reference>
<keyword evidence="1" id="KW-0472">Membrane</keyword>
<dbReference type="AlphaFoldDB" id="A0A553NDN3"/>
<feature type="signal peptide" evidence="2">
    <location>
        <begin position="1"/>
        <end position="20"/>
    </location>
</feature>
<evidence type="ECO:0000256" key="2">
    <source>
        <dbReference type="SAM" id="SignalP"/>
    </source>
</evidence>
<dbReference type="STRING" id="6832.A0A553NDN3"/>
<dbReference type="EMBL" id="VCGU01000458">
    <property type="protein sequence ID" value="TRY63547.1"/>
    <property type="molecule type" value="Genomic_DNA"/>
</dbReference>